<evidence type="ECO:0000259" key="7">
    <source>
        <dbReference type="Pfam" id="PF03151"/>
    </source>
</evidence>
<evidence type="ECO:0000313" key="8">
    <source>
        <dbReference type="EMBL" id="KAJ1920764.1"/>
    </source>
</evidence>
<dbReference type="InterPro" id="IPR050186">
    <property type="entry name" value="TPT_transporter"/>
</dbReference>
<dbReference type="GO" id="GO:0016020">
    <property type="term" value="C:membrane"/>
    <property type="evidence" value="ECO:0007669"/>
    <property type="project" value="UniProtKB-SubCell"/>
</dbReference>
<dbReference type="Proteomes" id="UP001150538">
    <property type="component" value="Unassembled WGS sequence"/>
</dbReference>
<evidence type="ECO:0000256" key="3">
    <source>
        <dbReference type="ARBA" id="ARBA00022989"/>
    </source>
</evidence>
<evidence type="ECO:0000256" key="6">
    <source>
        <dbReference type="SAM" id="Phobius"/>
    </source>
</evidence>
<evidence type="ECO:0000256" key="2">
    <source>
        <dbReference type="ARBA" id="ARBA00022692"/>
    </source>
</evidence>
<feature type="transmembrane region" description="Helical" evidence="6">
    <location>
        <begin position="154"/>
        <end position="175"/>
    </location>
</feature>
<sequence>MCKSSAPAFVLVFAVLFGVEKFHWRMAGIIAVISAGVFLMAAGEVHFVFSGFVQVMLAAMMGGLRWSLTQILLKKASLGMNNPVATILFLSPVMGISLFFLSLIIERPFSQFGWTALSEFGGLFDAISLMAIGGLLAFMMVLSEFAIISRTSAVTLSIAGIFKEIITVIFSVMVFGDTITFVNMVGLLVAFSGIIFYNLYKIQALSAQENGALPVPTTLGDGHRNTTSIDDEPRSPSGVHVVNRNDEDSYEGPYRHPASDEALMAAPSSQDPQADAQKLGKSAEF</sequence>
<reference evidence="8" key="1">
    <citation type="submission" date="2022-07" db="EMBL/GenBank/DDBJ databases">
        <title>Phylogenomic reconstructions and comparative analyses of Kickxellomycotina fungi.</title>
        <authorList>
            <person name="Reynolds N.K."/>
            <person name="Stajich J.E."/>
            <person name="Barry K."/>
            <person name="Grigoriev I.V."/>
            <person name="Crous P."/>
            <person name="Smith M.E."/>
        </authorList>
    </citation>
    <scope>NUCLEOTIDE SEQUENCE</scope>
    <source>
        <strain evidence="8">NBRC 100468</strain>
    </source>
</reference>
<feature type="transmembrane region" description="Helical" evidence="6">
    <location>
        <begin position="120"/>
        <end position="142"/>
    </location>
</feature>
<keyword evidence="4 6" id="KW-0472">Membrane</keyword>
<keyword evidence="9" id="KW-1185">Reference proteome</keyword>
<feature type="region of interest" description="Disordered" evidence="5">
    <location>
        <begin position="216"/>
        <end position="285"/>
    </location>
</feature>
<feature type="transmembrane region" description="Helical" evidence="6">
    <location>
        <begin position="45"/>
        <end position="64"/>
    </location>
</feature>
<organism evidence="8 9">
    <name type="scientific">Mycoemilia scoparia</name>
    <dbReference type="NCBI Taxonomy" id="417184"/>
    <lineage>
        <taxon>Eukaryota</taxon>
        <taxon>Fungi</taxon>
        <taxon>Fungi incertae sedis</taxon>
        <taxon>Zoopagomycota</taxon>
        <taxon>Kickxellomycotina</taxon>
        <taxon>Kickxellomycetes</taxon>
        <taxon>Kickxellales</taxon>
        <taxon>Kickxellaceae</taxon>
        <taxon>Mycoemilia</taxon>
    </lineage>
</organism>
<dbReference type="InterPro" id="IPR004853">
    <property type="entry name" value="Sugar_P_trans_dom"/>
</dbReference>
<dbReference type="SUPFAM" id="SSF103481">
    <property type="entry name" value="Multidrug resistance efflux transporter EmrE"/>
    <property type="match status" value="1"/>
</dbReference>
<dbReference type="Pfam" id="PF03151">
    <property type="entry name" value="TPT"/>
    <property type="match status" value="1"/>
</dbReference>
<dbReference type="PANTHER" id="PTHR11132">
    <property type="entry name" value="SOLUTE CARRIER FAMILY 35"/>
    <property type="match status" value="1"/>
</dbReference>
<evidence type="ECO:0000256" key="5">
    <source>
        <dbReference type="SAM" id="MobiDB-lite"/>
    </source>
</evidence>
<evidence type="ECO:0000256" key="4">
    <source>
        <dbReference type="ARBA" id="ARBA00023136"/>
    </source>
</evidence>
<comment type="caution">
    <text evidence="8">The sequence shown here is derived from an EMBL/GenBank/DDBJ whole genome shotgun (WGS) entry which is preliminary data.</text>
</comment>
<feature type="transmembrane region" description="Helical" evidence="6">
    <location>
        <begin position="84"/>
        <end position="105"/>
    </location>
</feature>
<gene>
    <name evidence="8" type="ORF">H4219_001163</name>
</gene>
<protein>
    <recommendedName>
        <fullName evidence="7">Sugar phosphate transporter domain-containing protein</fullName>
    </recommendedName>
</protein>
<feature type="compositionally biased region" description="Basic and acidic residues" evidence="5">
    <location>
        <begin position="243"/>
        <end position="259"/>
    </location>
</feature>
<feature type="transmembrane region" description="Helical" evidence="6">
    <location>
        <begin position="181"/>
        <end position="200"/>
    </location>
</feature>
<dbReference type="AlphaFoldDB" id="A0A9W8A5I2"/>
<accession>A0A9W8A5I2</accession>
<evidence type="ECO:0000256" key="1">
    <source>
        <dbReference type="ARBA" id="ARBA00004141"/>
    </source>
</evidence>
<comment type="subcellular location">
    <subcellularLocation>
        <location evidence="1">Membrane</location>
        <topology evidence="1">Multi-pass membrane protein</topology>
    </subcellularLocation>
</comment>
<feature type="domain" description="Sugar phosphate transporter" evidence="7">
    <location>
        <begin position="2"/>
        <end position="198"/>
    </location>
</feature>
<evidence type="ECO:0000313" key="9">
    <source>
        <dbReference type="Proteomes" id="UP001150538"/>
    </source>
</evidence>
<keyword evidence="3 6" id="KW-1133">Transmembrane helix</keyword>
<dbReference type="InterPro" id="IPR037185">
    <property type="entry name" value="EmrE-like"/>
</dbReference>
<dbReference type="EMBL" id="JANBPU010000010">
    <property type="protein sequence ID" value="KAJ1920764.1"/>
    <property type="molecule type" value="Genomic_DNA"/>
</dbReference>
<dbReference type="OrthoDB" id="18894at2759"/>
<keyword evidence="2 6" id="KW-0812">Transmembrane</keyword>
<proteinExistence type="predicted"/>
<name>A0A9W8A5I2_9FUNG</name>